<gene>
    <name evidence="1" type="ORF">N482_07620</name>
</gene>
<dbReference type="InterPro" id="IPR003200">
    <property type="entry name" value="Nict_dMeBzImd_PRibTrfase"/>
</dbReference>
<evidence type="ECO:0000313" key="1">
    <source>
        <dbReference type="EMBL" id="KZN48327.1"/>
    </source>
</evidence>
<reference evidence="1 2" key="1">
    <citation type="submission" date="2013-07" db="EMBL/GenBank/DDBJ databases">
        <title>Comparative Genomic and Metabolomic Analysis of Twelve Strains of Pseudoalteromonas luteoviolacea.</title>
        <authorList>
            <person name="Vynne N.G."/>
            <person name="Mansson M."/>
            <person name="Gram L."/>
        </authorList>
    </citation>
    <scope>NUCLEOTIDE SEQUENCE [LARGE SCALE GENOMIC DNA]</scope>
    <source>
        <strain evidence="1 2">NCIMB 1942</strain>
    </source>
</reference>
<dbReference type="Pfam" id="PF02277">
    <property type="entry name" value="DBI_PRT"/>
    <property type="match status" value="1"/>
</dbReference>
<evidence type="ECO:0000313" key="2">
    <source>
        <dbReference type="Proteomes" id="UP000076587"/>
    </source>
</evidence>
<dbReference type="Gene3D" id="3.40.50.10210">
    <property type="match status" value="1"/>
</dbReference>
<dbReference type="InterPro" id="IPR036087">
    <property type="entry name" value="Nict_dMeBzImd_PRibTrfase_sf"/>
</dbReference>
<accession>A0A167D1W4</accession>
<proteinExistence type="predicted"/>
<dbReference type="PATRIC" id="fig|1365253.3.peg.1779"/>
<organism evidence="1 2">
    <name type="scientific">Pseudoalteromonas luteoviolacea NCIMB 1942</name>
    <dbReference type="NCBI Taxonomy" id="1365253"/>
    <lineage>
        <taxon>Bacteria</taxon>
        <taxon>Pseudomonadati</taxon>
        <taxon>Pseudomonadota</taxon>
        <taxon>Gammaproteobacteria</taxon>
        <taxon>Alteromonadales</taxon>
        <taxon>Pseudoalteromonadaceae</taxon>
        <taxon>Pseudoalteromonas</taxon>
    </lineage>
</organism>
<sequence length="134" mass="14567">MSEDELRTADFSITHPCICVFAGDYGIASEGVSIASSEVTSQMVTNFAQGGAAICVLARQLGWRLNVVDCGILTAPHNNTVIDCRLGVSTNSFHHQVAMTQSATGERADECRSIGRRRIRAGMQLICLWRNGHR</sequence>
<dbReference type="Proteomes" id="UP000076587">
    <property type="component" value="Unassembled WGS sequence"/>
</dbReference>
<name>A0A167D1W4_9GAMM</name>
<evidence type="ECO:0008006" key="3">
    <source>
        <dbReference type="Google" id="ProtNLM"/>
    </source>
</evidence>
<dbReference type="PANTHER" id="PTHR43463:SF1">
    <property type="entry name" value="NICOTINATE-NUCLEOTIDE--DIMETHYLBENZIMIDAZOLE PHOSPHORIBOSYLTRANSFERASE"/>
    <property type="match status" value="1"/>
</dbReference>
<comment type="caution">
    <text evidence="1">The sequence shown here is derived from an EMBL/GenBank/DDBJ whole genome shotgun (WGS) entry which is preliminary data.</text>
</comment>
<dbReference type="PANTHER" id="PTHR43463">
    <property type="entry name" value="NICOTINATE-NUCLEOTIDE--DIMETHYLBENZIMIDAZOLE PHOSPHORIBOSYLTRANSFERASE"/>
    <property type="match status" value="1"/>
</dbReference>
<dbReference type="EMBL" id="AUXT01000146">
    <property type="protein sequence ID" value="KZN48327.1"/>
    <property type="molecule type" value="Genomic_DNA"/>
</dbReference>
<dbReference type="GO" id="GO:0008939">
    <property type="term" value="F:nicotinate-nucleotide-dimethylbenzimidazole phosphoribosyltransferase activity"/>
    <property type="evidence" value="ECO:0007669"/>
    <property type="project" value="InterPro"/>
</dbReference>
<dbReference type="SUPFAM" id="SSF52733">
    <property type="entry name" value="Nicotinate mononucleotide:5,6-dimethylbenzimidazole phosphoribosyltransferase (CobT)"/>
    <property type="match status" value="1"/>
</dbReference>
<protein>
    <recommendedName>
        <fullName evidence="3">Nicotinate-nucleotide--dimethylbenzimidazole phosphoribosyltransferase</fullName>
    </recommendedName>
</protein>
<dbReference type="AlphaFoldDB" id="A0A167D1W4"/>